<comment type="pathway">
    <text evidence="2 6">One-carbon metabolism; tetrahydrofolate interconversion.</text>
</comment>
<evidence type="ECO:0000256" key="4">
    <source>
        <dbReference type="ARBA" id="ARBA00022827"/>
    </source>
</evidence>
<dbReference type="EMBL" id="BNDX01000002">
    <property type="protein sequence ID" value="GHI28682.1"/>
    <property type="molecule type" value="Genomic_DNA"/>
</dbReference>
<dbReference type="SUPFAM" id="SSF51730">
    <property type="entry name" value="FAD-linked oxidoreductase"/>
    <property type="match status" value="1"/>
</dbReference>
<keyword evidence="3 6" id="KW-0285">Flavoprotein</keyword>
<comment type="caution">
    <text evidence="7">The sequence shown here is derived from an EMBL/GenBank/DDBJ whole genome shotgun (WGS) entry which is preliminary data.</text>
</comment>
<sequence length="290" mass="31278">MDSLPTAPAPGLASLLKDFSLEMTGKDVPKLEEARTHIPPGTRINVTFLGNEDLGMRLAAARAVQRLGYIPVPHISARRLRSKAELEEFLAALRSEGIADNVFVVGGDPTTSHGPYEDSLALIWSGLLQGYGARHVGISGYPEGHPTIPDPVLWTAIEDKTAVLAQQGLTGDIITQFGFDVAPILTWAEEIRRRGIGTPVRIGVPGPAGIKRLMTYATRFGVGTSTSIAKKYGFSLTNLMGTAGPDRFLRALADGYDPKRHGVLKLHFYTFGGIRATSQWIADFSAREGN</sequence>
<keyword evidence="5 6" id="KW-0560">Oxidoreductase</keyword>
<keyword evidence="4 6" id="KW-0274">FAD</keyword>
<evidence type="ECO:0000256" key="3">
    <source>
        <dbReference type="ARBA" id="ARBA00022630"/>
    </source>
</evidence>
<protein>
    <recommendedName>
        <fullName evidence="6">Methylenetetrahydrofolate reductase</fullName>
    </recommendedName>
</protein>
<name>A0ABQ3PUI6_9ACTN</name>
<dbReference type="CDD" id="cd00537">
    <property type="entry name" value="MTHFR"/>
    <property type="match status" value="1"/>
</dbReference>
<evidence type="ECO:0000256" key="2">
    <source>
        <dbReference type="ARBA" id="ARBA00004777"/>
    </source>
</evidence>
<keyword evidence="8" id="KW-1185">Reference proteome</keyword>
<dbReference type="Gene3D" id="3.20.20.220">
    <property type="match status" value="1"/>
</dbReference>
<reference evidence="7" key="1">
    <citation type="submission" date="2024-05" db="EMBL/GenBank/DDBJ databases">
        <title>Whole genome shotgun sequence of Streptomyces daghestanicus NBRC 12762.</title>
        <authorList>
            <person name="Komaki H."/>
            <person name="Tamura T."/>
        </authorList>
    </citation>
    <scope>NUCLEOTIDE SEQUENCE</scope>
    <source>
        <strain evidence="7">NBRC 12762</strain>
    </source>
</reference>
<dbReference type="Proteomes" id="UP001052655">
    <property type="component" value="Unassembled WGS sequence"/>
</dbReference>
<evidence type="ECO:0000256" key="1">
    <source>
        <dbReference type="ARBA" id="ARBA00001974"/>
    </source>
</evidence>
<evidence type="ECO:0000256" key="6">
    <source>
        <dbReference type="RuleBase" id="RU003862"/>
    </source>
</evidence>
<evidence type="ECO:0000313" key="8">
    <source>
        <dbReference type="Proteomes" id="UP001052655"/>
    </source>
</evidence>
<evidence type="ECO:0000256" key="5">
    <source>
        <dbReference type="ARBA" id="ARBA00023002"/>
    </source>
</evidence>
<gene>
    <name evidence="7" type="primary">metF</name>
    <name evidence="7" type="ORF">Sdagh_04120</name>
</gene>
<accession>A0ABQ3PUI6</accession>
<dbReference type="InterPro" id="IPR003171">
    <property type="entry name" value="Mehydrof_redctse-like"/>
</dbReference>
<organism evidence="7 8">
    <name type="scientific">Streptomyces daghestanicus</name>
    <dbReference type="NCBI Taxonomy" id="66885"/>
    <lineage>
        <taxon>Bacteria</taxon>
        <taxon>Bacillati</taxon>
        <taxon>Actinomycetota</taxon>
        <taxon>Actinomycetes</taxon>
        <taxon>Kitasatosporales</taxon>
        <taxon>Streptomycetaceae</taxon>
        <taxon>Streptomyces</taxon>
    </lineage>
</organism>
<comment type="similarity">
    <text evidence="6">Belongs to the methylenetetrahydrofolate reductase family.</text>
</comment>
<comment type="cofactor">
    <cofactor evidence="1 6">
        <name>FAD</name>
        <dbReference type="ChEBI" id="CHEBI:57692"/>
    </cofactor>
</comment>
<dbReference type="InterPro" id="IPR029041">
    <property type="entry name" value="FAD-linked_oxidoreductase-like"/>
</dbReference>
<dbReference type="Pfam" id="PF02219">
    <property type="entry name" value="MTHFR"/>
    <property type="match status" value="1"/>
</dbReference>
<dbReference type="RefSeq" id="WP_190077574.1">
    <property type="nucleotide sequence ID" value="NZ_BMTC01000014.1"/>
</dbReference>
<evidence type="ECO:0000313" key="7">
    <source>
        <dbReference type="EMBL" id="GHI28682.1"/>
    </source>
</evidence>
<proteinExistence type="inferred from homology"/>